<comment type="caution">
    <text evidence="1">The sequence shown here is derived from an EMBL/GenBank/DDBJ whole genome shotgun (WGS) entry which is preliminary data.</text>
</comment>
<dbReference type="Proteomes" id="UP000240638">
    <property type="component" value="Unassembled WGS sequence"/>
</dbReference>
<proteinExistence type="predicted"/>
<accession>A0A2T3XSM9</accession>
<evidence type="ECO:0000313" key="1">
    <source>
        <dbReference type="EMBL" id="PTB19536.1"/>
    </source>
</evidence>
<sequence length="232" mass="24945">MTINTPARSHFERVTAALAAAAAAPSQTMAGATPYELMLAKLAADRRALKGVQSVARKVELKRKLLPEYADYVAGVLSAGRGAQDDVLVTVMVWRIDAGDFEGALTIASYALTYGLTLPDQFERSLASVVAEQFADAALSAFMDGGTFDAARLERVDELTREADMHDQVRAKLYKALGYAVQDSAPPCALDYLRRALSLNDRVGVKKDIDRLSKLIEANGRVDDSASGTDGM</sequence>
<evidence type="ECO:0000313" key="2">
    <source>
        <dbReference type="Proteomes" id="UP000240638"/>
    </source>
</evidence>
<name>A0A2T3XSM9_9BURK</name>
<dbReference type="GO" id="GO:0004519">
    <property type="term" value="F:endonuclease activity"/>
    <property type="evidence" value="ECO:0007669"/>
    <property type="project" value="InterPro"/>
</dbReference>
<dbReference type="RefSeq" id="WP_107151945.1">
    <property type="nucleotide sequence ID" value="NZ_PYUC01000008.1"/>
</dbReference>
<dbReference type="AlphaFoldDB" id="A0A2T3XSM9"/>
<protein>
    <submittedName>
        <fullName evidence="1">Terminase</fullName>
    </submittedName>
</protein>
<dbReference type="EMBL" id="PYUC01000008">
    <property type="protein sequence ID" value="PTB19536.1"/>
    <property type="molecule type" value="Genomic_DNA"/>
</dbReference>
<reference evidence="1 2" key="1">
    <citation type="submission" date="2018-03" db="EMBL/GenBank/DDBJ databases">
        <title>Whole genome analyses suggest that Burkholderia sensu lato contains two further novel genera in the rhizoxinica-symbiotica group Mycetohabitans gen. nov., and Trinickia gen. nov.: implications for the evolution of diazotrophy and nodulation in the Burkholderiaceae.</title>
        <authorList>
            <person name="Estrada De Los Santos P."/>
            <person name="Palmer M."/>
            <person name="Chavez-Ramirez B."/>
            <person name="Steenkamp E.T."/>
            <person name="Hirsch A.M."/>
            <person name="Manyaka P."/>
            <person name="Maluk M."/>
            <person name="Lafos M."/>
            <person name="Crook M."/>
            <person name="Gross E."/>
            <person name="Simon M.F."/>
            <person name="Bueno Dos Reis Junior F."/>
            <person name="Poole P.S."/>
            <person name="Venter S.N."/>
            <person name="James E.K."/>
        </authorList>
    </citation>
    <scope>NUCLEOTIDE SEQUENCE [LARGE SCALE GENOMIC DNA]</scope>
    <source>
        <strain evidence="1 2">JPY-366</strain>
    </source>
</reference>
<gene>
    <name evidence="1" type="ORF">C9I57_17810</name>
</gene>
<dbReference type="GO" id="GO:0003677">
    <property type="term" value="F:DNA binding"/>
    <property type="evidence" value="ECO:0007669"/>
    <property type="project" value="InterPro"/>
</dbReference>
<dbReference type="Pfam" id="PF05944">
    <property type="entry name" value="Phage_term_smal"/>
    <property type="match status" value="1"/>
</dbReference>
<dbReference type="InterPro" id="IPR010270">
    <property type="entry name" value="Phage_P2_GpM"/>
</dbReference>
<organism evidence="1 2">
    <name type="scientific">Trinickia symbiotica</name>
    <dbReference type="NCBI Taxonomy" id="863227"/>
    <lineage>
        <taxon>Bacteria</taxon>
        <taxon>Pseudomonadati</taxon>
        <taxon>Pseudomonadota</taxon>
        <taxon>Betaproteobacteria</taxon>
        <taxon>Burkholderiales</taxon>
        <taxon>Burkholderiaceae</taxon>
        <taxon>Trinickia</taxon>
    </lineage>
</organism>